<sequence length="68" mass="7812">MKNKSNDMKNTNYESTISFNADYVDHAGRDDEKFPGANNVWYGIPEPLDDFLKSELMSCLTLFLESDK</sequence>
<dbReference type="AlphaFoldDB" id="A0A0F8ZUM2"/>
<dbReference type="EMBL" id="LAZR01049431">
    <property type="protein sequence ID" value="KKK89665.1"/>
    <property type="molecule type" value="Genomic_DNA"/>
</dbReference>
<reference evidence="1" key="1">
    <citation type="journal article" date="2015" name="Nature">
        <title>Complex archaea that bridge the gap between prokaryotes and eukaryotes.</title>
        <authorList>
            <person name="Spang A."/>
            <person name="Saw J.H."/>
            <person name="Jorgensen S.L."/>
            <person name="Zaremba-Niedzwiedzka K."/>
            <person name="Martijn J."/>
            <person name="Lind A.E."/>
            <person name="van Eijk R."/>
            <person name="Schleper C."/>
            <person name="Guy L."/>
            <person name="Ettema T.J."/>
        </authorList>
    </citation>
    <scope>NUCLEOTIDE SEQUENCE</scope>
</reference>
<proteinExistence type="predicted"/>
<protein>
    <submittedName>
        <fullName evidence="1">Uncharacterized protein</fullName>
    </submittedName>
</protein>
<name>A0A0F8ZUM2_9ZZZZ</name>
<evidence type="ECO:0000313" key="1">
    <source>
        <dbReference type="EMBL" id="KKK89665.1"/>
    </source>
</evidence>
<accession>A0A0F8ZUM2</accession>
<gene>
    <name evidence="1" type="ORF">LCGC14_2730790</name>
</gene>
<comment type="caution">
    <text evidence="1">The sequence shown here is derived from an EMBL/GenBank/DDBJ whole genome shotgun (WGS) entry which is preliminary data.</text>
</comment>
<feature type="non-terminal residue" evidence="1">
    <location>
        <position position="68"/>
    </location>
</feature>
<organism evidence="1">
    <name type="scientific">marine sediment metagenome</name>
    <dbReference type="NCBI Taxonomy" id="412755"/>
    <lineage>
        <taxon>unclassified sequences</taxon>
        <taxon>metagenomes</taxon>
        <taxon>ecological metagenomes</taxon>
    </lineage>
</organism>